<dbReference type="PANTHER" id="PTHR21301">
    <property type="entry name" value="REVERSE TRANSCRIPTASE"/>
    <property type="match status" value="1"/>
</dbReference>
<name>A0A820MCG0_9BILA</name>
<dbReference type="PROSITE" id="PS50878">
    <property type="entry name" value="RT_POL"/>
    <property type="match status" value="1"/>
</dbReference>
<feature type="non-terminal residue" evidence="2">
    <location>
        <position position="49"/>
    </location>
</feature>
<proteinExistence type="predicted"/>
<gene>
    <name evidence="2" type="ORF">OTI717_LOCUS44113</name>
</gene>
<evidence type="ECO:0000313" key="3">
    <source>
        <dbReference type="Proteomes" id="UP000663823"/>
    </source>
</evidence>
<dbReference type="InterPro" id="IPR000477">
    <property type="entry name" value="RT_dom"/>
</dbReference>
<sequence>MGAPLAPVIADIFMSHLETTLMDRLTQSGVCEWYRYVDDTFVFINKDAN</sequence>
<accession>A0A820MCG0</accession>
<organism evidence="2 3">
    <name type="scientific">Rotaria sordida</name>
    <dbReference type="NCBI Taxonomy" id="392033"/>
    <lineage>
        <taxon>Eukaryota</taxon>
        <taxon>Metazoa</taxon>
        <taxon>Spiralia</taxon>
        <taxon>Gnathifera</taxon>
        <taxon>Rotifera</taxon>
        <taxon>Eurotatoria</taxon>
        <taxon>Bdelloidea</taxon>
        <taxon>Philodinida</taxon>
        <taxon>Philodinidae</taxon>
        <taxon>Rotaria</taxon>
    </lineage>
</organism>
<dbReference type="Proteomes" id="UP000663823">
    <property type="component" value="Unassembled WGS sequence"/>
</dbReference>
<dbReference type="AlphaFoldDB" id="A0A820MCG0"/>
<evidence type="ECO:0000313" key="2">
    <source>
        <dbReference type="EMBL" id="CAF4369961.1"/>
    </source>
</evidence>
<evidence type="ECO:0000259" key="1">
    <source>
        <dbReference type="PROSITE" id="PS50878"/>
    </source>
</evidence>
<dbReference type="EMBL" id="CAJOAX010070041">
    <property type="protein sequence ID" value="CAF4369961.1"/>
    <property type="molecule type" value="Genomic_DNA"/>
</dbReference>
<dbReference type="PANTHER" id="PTHR21301:SF11">
    <property type="entry name" value="GIY-YIG DOMAIN-CONTAINING PROTEIN"/>
    <property type="match status" value="1"/>
</dbReference>
<reference evidence="2" key="1">
    <citation type="submission" date="2021-02" db="EMBL/GenBank/DDBJ databases">
        <authorList>
            <person name="Nowell W R."/>
        </authorList>
    </citation>
    <scope>NUCLEOTIDE SEQUENCE</scope>
</reference>
<protein>
    <recommendedName>
        <fullName evidence="1">Reverse transcriptase domain-containing protein</fullName>
    </recommendedName>
</protein>
<feature type="domain" description="Reverse transcriptase" evidence="1">
    <location>
        <begin position="1"/>
        <end position="49"/>
    </location>
</feature>
<comment type="caution">
    <text evidence="2">The sequence shown here is derived from an EMBL/GenBank/DDBJ whole genome shotgun (WGS) entry which is preliminary data.</text>
</comment>